<keyword evidence="3" id="KW-1185">Reference proteome</keyword>
<protein>
    <submittedName>
        <fullName evidence="2">Uncharacterized protein</fullName>
    </submittedName>
</protein>
<accession>D8Q091</accession>
<dbReference type="GeneID" id="9585597"/>
<feature type="region of interest" description="Disordered" evidence="1">
    <location>
        <begin position="414"/>
        <end position="435"/>
    </location>
</feature>
<dbReference type="EMBL" id="GL377304">
    <property type="protein sequence ID" value="EFI99572.1"/>
    <property type="molecule type" value="Genomic_DNA"/>
</dbReference>
<dbReference type="OrthoDB" id="2357318at2759"/>
<dbReference type="HOGENOM" id="CLU_630303_0_0_1"/>
<dbReference type="InParanoid" id="D8Q091"/>
<dbReference type="PANTHER" id="PTHR39214">
    <property type="entry name" value="MICROBODY (PEROXISOME) BIOGENESIS PROTEIN PEROXIN 8 (EUROFUNG)"/>
    <property type="match status" value="1"/>
</dbReference>
<gene>
    <name evidence="2" type="ORF">SCHCODRAFT_256542</name>
</gene>
<dbReference type="Proteomes" id="UP000007431">
    <property type="component" value="Unassembled WGS sequence"/>
</dbReference>
<dbReference type="RefSeq" id="XP_003034475.1">
    <property type="nucleotide sequence ID" value="XM_003034429.1"/>
</dbReference>
<proteinExistence type="predicted"/>
<reference evidence="2 3" key="1">
    <citation type="journal article" date="2010" name="Nat. Biotechnol.">
        <title>Genome sequence of the model mushroom Schizophyllum commune.</title>
        <authorList>
            <person name="Ohm R.A."/>
            <person name="de Jong J.F."/>
            <person name="Lugones L.G."/>
            <person name="Aerts A."/>
            <person name="Kothe E."/>
            <person name="Stajich J.E."/>
            <person name="de Vries R.P."/>
            <person name="Record E."/>
            <person name="Levasseur A."/>
            <person name="Baker S.E."/>
            <person name="Bartholomew K.A."/>
            <person name="Coutinho P.M."/>
            <person name="Erdmann S."/>
            <person name="Fowler T.J."/>
            <person name="Gathman A.C."/>
            <person name="Lombard V."/>
            <person name="Henrissat B."/>
            <person name="Knabe N."/>
            <person name="Kuees U."/>
            <person name="Lilly W.W."/>
            <person name="Lindquist E."/>
            <person name="Lucas S."/>
            <person name="Magnuson J.K."/>
            <person name="Piumi F."/>
            <person name="Raudaskoski M."/>
            <person name="Salamov A."/>
            <person name="Schmutz J."/>
            <person name="Schwarze F.W.M.R."/>
            <person name="vanKuyk P.A."/>
            <person name="Horton J.S."/>
            <person name="Grigoriev I.V."/>
            <person name="Woesten H.A.B."/>
        </authorList>
    </citation>
    <scope>NUCLEOTIDE SEQUENCE [LARGE SCALE GENOMIC DNA]</scope>
    <source>
        <strain evidence="3">H4-8 / FGSC 9210</strain>
    </source>
</reference>
<evidence type="ECO:0000313" key="2">
    <source>
        <dbReference type="EMBL" id="EFI99572.1"/>
    </source>
</evidence>
<dbReference type="InterPro" id="IPR055334">
    <property type="entry name" value="PEX8-like"/>
</dbReference>
<sequence length="435" mass="46462">MPLSTSKADLSPVQIVLNIFDEVAAHADLLALLDSKSNDDIAPSARPVITDFFTVVKTLLFCIVMVADAVMAHVVYVRPGSAIAASPAPSTTPTSPHTALAFTLLRTLARLSPAKATFPELARAFYAALDVIAADDRGAADALVRGIARGIVIGGVERADDLGKPATSSSRQMSPASPSHTAFALSCVEQLVPVLSLGAVEEAWGFVAQFLSSPTPRAPYEAAHSAALALFDAYAPAEGDVNKREEKAEQIAYVARLVPYYAQCLIENSSPSHLSLAQLRHAYAMVVRCAGAHDDALAMYCVQALLDALCEGEASEVGTMQREAVHKQRLRLTLASTISSLPTSLLPQVLDELRKLAMHSSDDSSVTTFTIEERVALRDAIFEEITEKVGNAGKEIAVRWWYANRDVFPPVGLEKGKGAEGKGKGKEENKLLAQL</sequence>
<name>D8Q091_SCHCM</name>
<dbReference type="KEGG" id="scm:SCHCO_01180445"/>
<evidence type="ECO:0000256" key="1">
    <source>
        <dbReference type="SAM" id="MobiDB-lite"/>
    </source>
</evidence>
<dbReference type="eggNOG" id="ENOG502S1QP">
    <property type="taxonomic scope" value="Eukaryota"/>
</dbReference>
<dbReference type="AlphaFoldDB" id="D8Q091"/>
<dbReference type="VEuPathDB" id="FungiDB:SCHCODRAFT_01180445"/>
<dbReference type="STRING" id="578458.D8Q091"/>
<dbReference type="PANTHER" id="PTHR39214:SF1">
    <property type="entry name" value="MICROBODY (PEROXISOME) BIOGENESIS PROTEIN PEROXIN 8 (EUROFUNG)"/>
    <property type="match status" value="1"/>
</dbReference>
<evidence type="ECO:0000313" key="3">
    <source>
        <dbReference type="Proteomes" id="UP000007431"/>
    </source>
</evidence>
<organism evidence="3">
    <name type="scientific">Schizophyllum commune (strain H4-8 / FGSC 9210)</name>
    <name type="common">Split gill fungus</name>
    <dbReference type="NCBI Taxonomy" id="578458"/>
    <lineage>
        <taxon>Eukaryota</taxon>
        <taxon>Fungi</taxon>
        <taxon>Dikarya</taxon>
        <taxon>Basidiomycota</taxon>
        <taxon>Agaricomycotina</taxon>
        <taxon>Agaricomycetes</taxon>
        <taxon>Agaricomycetidae</taxon>
        <taxon>Agaricales</taxon>
        <taxon>Schizophyllaceae</taxon>
        <taxon>Schizophyllum</taxon>
    </lineage>
</organism>